<keyword evidence="2" id="KW-1185">Reference proteome</keyword>
<accession>A0ABU8LQ59</accession>
<dbReference type="EMBL" id="JBBDGL010000001">
    <property type="protein sequence ID" value="MEJ1154401.1"/>
    <property type="molecule type" value="Genomic_DNA"/>
</dbReference>
<gene>
    <name evidence="1" type="ORF">WDU96_02150</name>
</gene>
<evidence type="ECO:0000313" key="1">
    <source>
        <dbReference type="EMBL" id="MEJ1154401.1"/>
    </source>
</evidence>
<protein>
    <submittedName>
        <fullName evidence="1">Uncharacterized protein</fullName>
    </submittedName>
</protein>
<dbReference type="Proteomes" id="UP001368654">
    <property type="component" value="Unassembled WGS sequence"/>
</dbReference>
<proteinExistence type="predicted"/>
<comment type="caution">
    <text evidence="1">The sequence shown here is derived from an EMBL/GenBank/DDBJ whole genome shotgun (WGS) entry which is preliminary data.</text>
</comment>
<evidence type="ECO:0000313" key="2">
    <source>
        <dbReference type="Proteomes" id="UP001368654"/>
    </source>
</evidence>
<organism evidence="1 2">
    <name type="scientific">Microbacterium marmarense</name>
    <dbReference type="NCBI Taxonomy" id="3122051"/>
    <lineage>
        <taxon>Bacteria</taxon>
        <taxon>Bacillati</taxon>
        <taxon>Actinomycetota</taxon>
        <taxon>Actinomycetes</taxon>
        <taxon>Micrococcales</taxon>
        <taxon>Microbacteriaceae</taxon>
        <taxon>Microbacterium</taxon>
    </lineage>
</organism>
<name>A0ABU8LQ59_9MICO</name>
<reference evidence="1 2" key="1">
    <citation type="submission" date="2024-02" db="EMBL/GenBank/DDBJ databases">
        <authorList>
            <person name="Saticioglu I.B."/>
        </authorList>
    </citation>
    <scope>NUCLEOTIDE SEQUENCE [LARGE SCALE GENOMIC DNA]</scope>
    <source>
        <strain evidence="1 2">Mu-86</strain>
    </source>
</reference>
<dbReference type="RefSeq" id="WP_337336839.1">
    <property type="nucleotide sequence ID" value="NZ_JBBDGL010000001.1"/>
</dbReference>
<sequence>MSRSSASLGVLALSPLAVRNDDHGSRYRAQPGLARSLGLRVALCQALAELDADELSVPLQLEKE</sequence>